<dbReference type="InterPro" id="IPR036397">
    <property type="entry name" value="RNaseH_sf"/>
</dbReference>
<dbReference type="InterPro" id="IPR012337">
    <property type="entry name" value="RNaseH-like_sf"/>
</dbReference>
<dbReference type="KEGG" id="lck:HN018_27625"/>
<evidence type="ECO:0000313" key="3">
    <source>
        <dbReference type="Proteomes" id="UP000500767"/>
    </source>
</evidence>
<sequence>MAIDRCSPSVNLAVKDNETEKGAIAFLREAATAFPFSLTHVLTDNGSSFTPAFAKVCASLGAHYRHTKPRTPQTNAMVERFNGRISSEALGVIGVKTDQKVARYAT</sequence>
<protein>
    <submittedName>
        <fullName evidence="2">Transposase family protein</fullName>
    </submittedName>
</protein>
<keyword evidence="2" id="KW-0614">Plasmid</keyword>
<dbReference type="InterPro" id="IPR001584">
    <property type="entry name" value="Integrase_cat-core"/>
</dbReference>
<dbReference type="AlphaFoldDB" id="A0A6M8I034"/>
<gene>
    <name evidence="2" type="ORF">HN018_27625</name>
</gene>
<evidence type="ECO:0000259" key="1">
    <source>
        <dbReference type="PROSITE" id="PS50994"/>
    </source>
</evidence>
<proteinExistence type="predicted"/>
<accession>A0A6M8I034</accession>
<reference evidence="2 3" key="1">
    <citation type="journal article" date="2014" name="World J. Microbiol. Biotechnol.">
        <title>Biodiversity and physiological characteristics of Antarctic and Arctic lichens-associated bacteria.</title>
        <authorList>
            <person name="Lee Y.M."/>
            <person name="Kim E.H."/>
            <person name="Lee H.K."/>
            <person name="Hong S.G."/>
        </authorList>
    </citation>
    <scope>NUCLEOTIDE SEQUENCE [LARGE SCALE GENOMIC DNA]</scope>
    <source>
        <strain evidence="2 3">PAMC 26569</strain>
        <plasmid evidence="2">unnamed5</plasmid>
    </source>
</reference>
<dbReference type="PROSITE" id="PS50994">
    <property type="entry name" value="INTEGRASE"/>
    <property type="match status" value="1"/>
</dbReference>
<dbReference type="GO" id="GO:0015074">
    <property type="term" value="P:DNA integration"/>
    <property type="evidence" value="ECO:0007669"/>
    <property type="project" value="InterPro"/>
</dbReference>
<feature type="domain" description="Integrase catalytic" evidence="1">
    <location>
        <begin position="1"/>
        <end position="106"/>
    </location>
</feature>
<dbReference type="SUPFAM" id="SSF53098">
    <property type="entry name" value="Ribonuclease H-like"/>
    <property type="match status" value="1"/>
</dbReference>
<evidence type="ECO:0000313" key="2">
    <source>
        <dbReference type="EMBL" id="QKE93898.1"/>
    </source>
</evidence>
<organism evidence="2 3">
    <name type="scientific">Lichenicola cladoniae</name>
    <dbReference type="NCBI Taxonomy" id="1484109"/>
    <lineage>
        <taxon>Bacteria</taxon>
        <taxon>Pseudomonadati</taxon>
        <taxon>Pseudomonadota</taxon>
        <taxon>Alphaproteobacteria</taxon>
        <taxon>Acetobacterales</taxon>
        <taxon>Acetobacteraceae</taxon>
        <taxon>Lichenicola</taxon>
    </lineage>
</organism>
<geneLocation type="plasmid" evidence="2 3">
    <name>unnamed5</name>
</geneLocation>
<name>A0A6M8I034_9PROT</name>
<keyword evidence="3" id="KW-1185">Reference proteome</keyword>
<dbReference type="Proteomes" id="UP000500767">
    <property type="component" value="Plasmid unnamed5"/>
</dbReference>
<dbReference type="EMBL" id="CP053712">
    <property type="protein sequence ID" value="QKE93898.1"/>
    <property type="molecule type" value="Genomic_DNA"/>
</dbReference>
<dbReference type="GO" id="GO:0003676">
    <property type="term" value="F:nucleic acid binding"/>
    <property type="evidence" value="ECO:0007669"/>
    <property type="project" value="InterPro"/>
</dbReference>
<dbReference type="Gene3D" id="3.30.420.10">
    <property type="entry name" value="Ribonuclease H-like superfamily/Ribonuclease H"/>
    <property type="match status" value="1"/>
</dbReference>